<sequence length="422" mass="44255">MRRVGGTHHTGAASLTAAALLLAACSSDGTSRDTSLATSTTVRTPESTAPSVTEASTAPTPPPPPSTAPLAASMVTFTTAAIGLDRPVDLTFREGDPALYIVQQGGTIVPLLNGTTGTPVLDISDLVSRGGEQGLLGMAFHPTKPLAYVDYTDVDGNTVIAEYSLEPNGQFDTASERTVLTVRQPYPNHNGGKLLFGNDGLLYIGLGDGGAANDPQRRGQNLSELLGKILRIDPTPDGTKAYTIPADNPFASVGGARGEIWAYGLRNPWRFDFDRATGDLWIADVGQNEIEEIDVGWATEGGGRGLNFGWSAFEGSKRFNPDQPADGVTPPVFEYTHGDDGCSISGGTVYRGTEIPSLAGWYVFSDYCSGKVRAIRTAPGQTEAELVDFGVQGSISAVASGPDGDVYLLDLGGSRVVRLART</sequence>
<organism evidence="4">
    <name type="scientific">freshwater metagenome</name>
    <dbReference type="NCBI Taxonomy" id="449393"/>
    <lineage>
        <taxon>unclassified sequences</taxon>
        <taxon>metagenomes</taxon>
        <taxon>ecological metagenomes</taxon>
    </lineage>
</organism>
<feature type="compositionally biased region" description="Polar residues" evidence="1">
    <location>
        <begin position="29"/>
        <end position="46"/>
    </location>
</feature>
<feature type="domain" description="Glucose/Sorbosone dehydrogenase" evidence="2">
    <location>
        <begin position="84"/>
        <end position="410"/>
    </location>
</feature>
<dbReference type="InterPro" id="IPR011041">
    <property type="entry name" value="Quinoprot_gluc/sorb_DH_b-prop"/>
</dbReference>
<dbReference type="InterPro" id="IPR012938">
    <property type="entry name" value="Glc/Sorbosone_DH"/>
</dbReference>
<name>A0A6J6RB56_9ZZZZ</name>
<evidence type="ECO:0000313" key="7">
    <source>
        <dbReference type="EMBL" id="CAB4928712.1"/>
    </source>
</evidence>
<evidence type="ECO:0000313" key="3">
    <source>
        <dbReference type="EMBL" id="CAB4363576.1"/>
    </source>
</evidence>
<feature type="compositionally biased region" description="Low complexity" evidence="1">
    <location>
        <begin position="47"/>
        <end position="58"/>
    </location>
</feature>
<dbReference type="EMBL" id="CAFAAV010000026">
    <property type="protein sequence ID" value="CAB4807836.1"/>
    <property type="molecule type" value="Genomic_DNA"/>
</dbReference>
<dbReference type="EMBL" id="CAEZYF010000006">
    <property type="protein sequence ID" value="CAB4720316.1"/>
    <property type="molecule type" value="Genomic_DNA"/>
</dbReference>
<reference evidence="4" key="1">
    <citation type="submission" date="2020-05" db="EMBL/GenBank/DDBJ databases">
        <authorList>
            <person name="Chiriac C."/>
            <person name="Salcher M."/>
            <person name="Ghai R."/>
            <person name="Kavagutti S V."/>
        </authorList>
    </citation>
    <scope>NUCLEOTIDE SEQUENCE</scope>
</reference>
<dbReference type="EMBL" id="CAFBIY010000067">
    <property type="protein sequence ID" value="CAB4850969.1"/>
    <property type="molecule type" value="Genomic_DNA"/>
</dbReference>
<dbReference type="AlphaFoldDB" id="A0A6J6RB56"/>
<evidence type="ECO:0000256" key="1">
    <source>
        <dbReference type="SAM" id="MobiDB-lite"/>
    </source>
</evidence>
<dbReference type="InterPro" id="IPR011042">
    <property type="entry name" value="6-blade_b-propeller_TolB-like"/>
</dbReference>
<evidence type="ECO:0000259" key="2">
    <source>
        <dbReference type="Pfam" id="PF07995"/>
    </source>
</evidence>
<dbReference type="PROSITE" id="PS51257">
    <property type="entry name" value="PROKAR_LIPOPROTEIN"/>
    <property type="match status" value="1"/>
</dbReference>
<proteinExistence type="predicted"/>
<dbReference type="PANTHER" id="PTHR19328">
    <property type="entry name" value="HEDGEHOG-INTERACTING PROTEIN"/>
    <property type="match status" value="1"/>
</dbReference>
<evidence type="ECO:0000313" key="6">
    <source>
        <dbReference type="EMBL" id="CAB4850969.1"/>
    </source>
</evidence>
<accession>A0A6J6RB56</accession>
<evidence type="ECO:0000313" key="8">
    <source>
        <dbReference type="EMBL" id="CAB4976895.1"/>
    </source>
</evidence>
<dbReference type="Pfam" id="PF07995">
    <property type="entry name" value="GSDH"/>
    <property type="match status" value="1"/>
</dbReference>
<dbReference type="EMBL" id="CAFBMT010000006">
    <property type="protein sequence ID" value="CAB4928712.1"/>
    <property type="molecule type" value="Genomic_DNA"/>
</dbReference>
<dbReference type="Gene3D" id="2.120.10.30">
    <property type="entry name" value="TolB, C-terminal domain"/>
    <property type="match status" value="1"/>
</dbReference>
<evidence type="ECO:0000313" key="5">
    <source>
        <dbReference type="EMBL" id="CAB4807836.1"/>
    </source>
</evidence>
<feature type="region of interest" description="Disordered" evidence="1">
    <location>
        <begin position="29"/>
        <end position="70"/>
    </location>
</feature>
<gene>
    <name evidence="4" type="ORF">UFOPK2656_01283</name>
    <name evidence="5" type="ORF">UFOPK3099_00529</name>
    <name evidence="6" type="ORF">UFOPK3267_01360</name>
    <name evidence="7" type="ORF">UFOPK3651_01332</name>
    <name evidence="8" type="ORF">UFOPK3931_00551</name>
    <name evidence="3" type="ORF">UFOPK4189_01356</name>
</gene>
<dbReference type="SUPFAM" id="SSF50952">
    <property type="entry name" value="Soluble quinoprotein glucose dehydrogenase"/>
    <property type="match status" value="1"/>
</dbReference>
<evidence type="ECO:0000313" key="4">
    <source>
        <dbReference type="EMBL" id="CAB4720316.1"/>
    </source>
</evidence>
<protein>
    <submittedName>
        <fullName evidence="4">Unannotated protein</fullName>
    </submittedName>
</protein>
<dbReference type="EMBL" id="CAESGF010000006">
    <property type="protein sequence ID" value="CAB4363576.1"/>
    <property type="molecule type" value="Genomic_DNA"/>
</dbReference>
<dbReference type="EMBL" id="CAFBOL010000008">
    <property type="protein sequence ID" value="CAB4976895.1"/>
    <property type="molecule type" value="Genomic_DNA"/>
</dbReference>
<dbReference type="PANTHER" id="PTHR19328:SF75">
    <property type="entry name" value="ALDOSE SUGAR DEHYDROGENASE YLII"/>
    <property type="match status" value="1"/>
</dbReference>